<feature type="compositionally biased region" description="Basic and acidic residues" evidence="1">
    <location>
        <begin position="52"/>
        <end position="66"/>
    </location>
</feature>
<dbReference type="InterPro" id="IPR025959">
    <property type="entry name" value="Winged_HTH_dom"/>
</dbReference>
<evidence type="ECO:0000259" key="2">
    <source>
        <dbReference type="Pfam" id="PF13592"/>
    </source>
</evidence>
<proteinExistence type="predicted"/>
<sequence length="66" mass="7588">MQADVEQDILWSGKDMRTWVQAQFGKMVHLGCTYKFMRKAGFSLQKPRSRHVKGDKTAKAASKTRD</sequence>
<evidence type="ECO:0000313" key="4">
    <source>
        <dbReference type="Proteomes" id="UP000639973"/>
    </source>
</evidence>
<feature type="domain" description="Winged helix-turn helix" evidence="2">
    <location>
        <begin position="10"/>
        <end position="63"/>
    </location>
</feature>
<protein>
    <recommendedName>
        <fullName evidence="2">Winged helix-turn helix domain-containing protein</fullName>
    </recommendedName>
</protein>
<evidence type="ECO:0000313" key="3">
    <source>
        <dbReference type="EMBL" id="GGL91331.1"/>
    </source>
</evidence>
<accession>A0ABQ2GF43</accession>
<feature type="region of interest" description="Disordered" evidence="1">
    <location>
        <begin position="45"/>
        <end position="66"/>
    </location>
</feature>
<dbReference type="EMBL" id="BMOL01000020">
    <property type="protein sequence ID" value="GGL91331.1"/>
    <property type="molecule type" value="Genomic_DNA"/>
</dbReference>
<name>A0ABQ2GF43_9DEIO</name>
<organism evidence="3 4">
    <name type="scientific">Deinococcus aerolatus</name>
    <dbReference type="NCBI Taxonomy" id="522487"/>
    <lineage>
        <taxon>Bacteria</taxon>
        <taxon>Thermotogati</taxon>
        <taxon>Deinococcota</taxon>
        <taxon>Deinococci</taxon>
        <taxon>Deinococcales</taxon>
        <taxon>Deinococcaceae</taxon>
        <taxon>Deinococcus</taxon>
    </lineage>
</organism>
<comment type="caution">
    <text evidence="3">The sequence shown here is derived from an EMBL/GenBank/DDBJ whole genome shotgun (WGS) entry which is preliminary data.</text>
</comment>
<reference evidence="4" key="1">
    <citation type="journal article" date="2019" name="Int. J. Syst. Evol. Microbiol.">
        <title>The Global Catalogue of Microorganisms (GCM) 10K type strain sequencing project: providing services to taxonomists for standard genome sequencing and annotation.</title>
        <authorList>
            <consortium name="The Broad Institute Genomics Platform"/>
            <consortium name="The Broad Institute Genome Sequencing Center for Infectious Disease"/>
            <person name="Wu L."/>
            <person name="Ma J."/>
        </authorList>
    </citation>
    <scope>NUCLEOTIDE SEQUENCE [LARGE SCALE GENOMIC DNA]</scope>
    <source>
        <strain evidence="4">JCM 15442</strain>
    </source>
</reference>
<dbReference type="Proteomes" id="UP000639973">
    <property type="component" value="Unassembled WGS sequence"/>
</dbReference>
<evidence type="ECO:0000256" key="1">
    <source>
        <dbReference type="SAM" id="MobiDB-lite"/>
    </source>
</evidence>
<gene>
    <name evidence="3" type="ORF">GCM10010840_31790</name>
</gene>
<keyword evidence="4" id="KW-1185">Reference proteome</keyword>
<dbReference type="Pfam" id="PF13592">
    <property type="entry name" value="HTH_33"/>
    <property type="match status" value="1"/>
</dbReference>